<name>A0A0F9PN89_9ZZZZ</name>
<proteinExistence type="predicted"/>
<accession>A0A0F9PN89</accession>
<dbReference type="AlphaFoldDB" id="A0A0F9PN89"/>
<dbReference type="EMBL" id="LAZR01006112">
    <property type="protein sequence ID" value="KKM94647.1"/>
    <property type="molecule type" value="Genomic_DNA"/>
</dbReference>
<sequence length="88" mass="10464">MSHWNNRVCKETKNGTVYYDIREVYYNDADEIWAVTEDGISVGCDIWDAEEVTEEDCIEDMKETVERFKLCFEKPIIYIDTIEYAKHP</sequence>
<organism evidence="1">
    <name type="scientific">marine sediment metagenome</name>
    <dbReference type="NCBI Taxonomy" id="412755"/>
    <lineage>
        <taxon>unclassified sequences</taxon>
        <taxon>metagenomes</taxon>
        <taxon>ecological metagenomes</taxon>
    </lineage>
</organism>
<gene>
    <name evidence="1" type="ORF">LCGC14_1196190</name>
</gene>
<protein>
    <submittedName>
        <fullName evidence="1">Uncharacterized protein</fullName>
    </submittedName>
</protein>
<reference evidence="1" key="1">
    <citation type="journal article" date="2015" name="Nature">
        <title>Complex archaea that bridge the gap between prokaryotes and eukaryotes.</title>
        <authorList>
            <person name="Spang A."/>
            <person name="Saw J.H."/>
            <person name="Jorgensen S.L."/>
            <person name="Zaremba-Niedzwiedzka K."/>
            <person name="Martijn J."/>
            <person name="Lind A.E."/>
            <person name="van Eijk R."/>
            <person name="Schleper C."/>
            <person name="Guy L."/>
            <person name="Ettema T.J."/>
        </authorList>
    </citation>
    <scope>NUCLEOTIDE SEQUENCE</scope>
</reference>
<comment type="caution">
    <text evidence="1">The sequence shown here is derived from an EMBL/GenBank/DDBJ whole genome shotgun (WGS) entry which is preliminary data.</text>
</comment>
<evidence type="ECO:0000313" key="1">
    <source>
        <dbReference type="EMBL" id="KKM94647.1"/>
    </source>
</evidence>